<protein>
    <submittedName>
        <fullName evidence="1">Uncharacterized protein</fullName>
    </submittedName>
</protein>
<organism evidence="1 2">
    <name type="scientific">Sistotremastrum suecicum HHB10207 ss-3</name>
    <dbReference type="NCBI Taxonomy" id="1314776"/>
    <lineage>
        <taxon>Eukaryota</taxon>
        <taxon>Fungi</taxon>
        <taxon>Dikarya</taxon>
        <taxon>Basidiomycota</taxon>
        <taxon>Agaricomycotina</taxon>
        <taxon>Agaricomycetes</taxon>
        <taxon>Sistotremastrales</taxon>
        <taxon>Sistotremastraceae</taxon>
        <taxon>Sistotremastrum</taxon>
    </lineage>
</organism>
<keyword evidence="2" id="KW-1185">Reference proteome</keyword>
<gene>
    <name evidence="1" type="ORF">SISSUDRAFT_97293</name>
</gene>
<evidence type="ECO:0000313" key="1">
    <source>
        <dbReference type="EMBL" id="KZT36073.1"/>
    </source>
</evidence>
<dbReference type="Proteomes" id="UP000076798">
    <property type="component" value="Unassembled WGS sequence"/>
</dbReference>
<proteinExistence type="predicted"/>
<name>A0A166B7K4_9AGAM</name>
<evidence type="ECO:0000313" key="2">
    <source>
        <dbReference type="Proteomes" id="UP000076798"/>
    </source>
</evidence>
<dbReference type="AlphaFoldDB" id="A0A166B7K4"/>
<dbReference type="EMBL" id="KV428118">
    <property type="protein sequence ID" value="KZT36073.1"/>
    <property type="molecule type" value="Genomic_DNA"/>
</dbReference>
<reference evidence="1 2" key="1">
    <citation type="journal article" date="2016" name="Mol. Biol. Evol.">
        <title>Comparative Genomics of Early-Diverging Mushroom-Forming Fungi Provides Insights into the Origins of Lignocellulose Decay Capabilities.</title>
        <authorList>
            <person name="Nagy L.G."/>
            <person name="Riley R."/>
            <person name="Tritt A."/>
            <person name="Adam C."/>
            <person name="Daum C."/>
            <person name="Floudas D."/>
            <person name="Sun H."/>
            <person name="Yadav J.S."/>
            <person name="Pangilinan J."/>
            <person name="Larsson K.H."/>
            <person name="Matsuura K."/>
            <person name="Barry K."/>
            <person name="Labutti K."/>
            <person name="Kuo R."/>
            <person name="Ohm R.A."/>
            <person name="Bhattacharya S.S."/>
            <person name="Shirouzu T."/>
            <person name="Yoshinaga Y."/>
            <person name="Martin F.M."/>
            <person name="Grigoriev I.V."/>
            <person name="Hibbett D.S."/>
        </authorList>
    </citation>
    <scope>NUCLEOTIDE SEQUENCE [LARGE SCALE GENOMIC DNA]</scope>
    <source>
        <strain evidence="1 2">HHB10207 ss-3</strain>
    </source>
</reference>
<sequence>MRFLSFLHLPGSLMPPSTFLVDEGVGERCSWCNLCRSLNCVPCGAIAHNKASQCRGPSSKIQCRRVSSVFVSCHTLRLDVLHTRTVRKTGRNECTDITKKQSNRTSSSLRPPPRTVVGEVTGASRISGSVPCTISRTTPTPLPFCPAWSPFPF</sequence>
<accession>A0A166B7K4</accession>